<dbReference type="AlphaFoldDB" id="A0A089HHJ8"/>
<protein>
    <submittedName>
        <fullName evidence="1">Uncharacterized protein</fullName>
    </submittedName>
</protein>
<evidence type="ECO:0000313" key="1">
    <source>
        <dbReference type="EMBL" id="AIQ11386.1"/>
    </source>
</evidence>
<evidence type="ECO:0000313" key="2">
    <source>
        <dbReference type="Proteomes" id="UP000029409"/>
    </source>
</evidence>
<dbReference type="EMBL" id="CP009288">
    <property type="protein sequence ID" value="AIQ11386.1"/>
    <property type="molecule type" value="Genomic_DNA"/>
</dbReference>
<dbReference type="Proteomes" id="UP000029409">
    <property type="component" value="Chromosome"/>
</dbReference>
<reference evidence="1 2" key="1">
    <citation type="submission" date="2014-08" db="EMBL/GenBank/DDBJ databases">
        <title>Comparative genomics of the Paenibacillus odorifer group.</title>
        <authorList>
            <person name="den Bakker H.C."/>
            <person name="Tsai Y.-C."/>
            <person name="Martin N."/>
            <person name="Korlach J."/>
            <person name="Wiedmann M."/>
        </authorList>
    </citation>
    <scope>NUCLEOTIDE SEQUENCE [LARGE SCALE GENOMIC DNA]</scope>
    <source>
        <strain evidence="1 2">DSM 1735</strain>
    </source>
</reference>
<proteinExistence type="predicted"/>
<organism evidence="1 2">
    <name type="scientific">Paenibacillus durus</name>
    <name type="common">Paenibacillus azotofixans</name>
    <dbReference type="NCBI Taxonomy" id="44251"/>
    <lineage>
        <taxon>Bacteria</taxon>
        <taxon>Bacillati</taxon>
        <taxon>Bacillota</taxon>
        <taxon>Bacilli</taxon>
        <taxon>Bacillales</taxon>
        <taxon>Paenibacillaceae</taxon>
        <taxon>Paenibacillus</taxon>
    </lineage>
</organism>
<dbReference type="RefSeq" id="WP_042205299.1">
    <property type="nucleotide sequence ID" value="NZ_CP009288.1"/>
</dbReference>
<name>A0A089HHJ8_PAEDU</name>
<gene>
    <name evidence="1" type="ORF">PDUR_04860</name>
</gene>
<dbReference type="KEGG" id="pdu:PDUR_04860"/>
<accession>A0A089HHJ8</accession>
<dbReference type="eggNOG" id="ENOG5033VAV">
    <property type="taxonomic scope" value="Bacteria"/>
</dbReference>
<keyword evidence="2" id="KW-1185">Reference proteome</keyword>
<sequence length="245" mass="28908">MKIMKLIIDNIQTIINEEIRWYLSSQIIWIGKAKDYKDIEELKKNSYGSFDWLWSDADTILFNKDDLKFSGAVIKLTEPINIIKEESDIKQIEVKHGSIKLREKKNFNSQLSYITEYYPREDKIISYSEKWDKLERVVLVDMTENFSFVLQNDEMVGFVLVNASKHVVSDSIHFVEERGTVEPDFSLKLSLFLELVEMMENEVAQIEETELKKLFTKIYEEILPYEGTNYIALRDTILNVIDYMD</sequence>
<dbReference type="OrthoDB" id="2583341at2"/>